<keyword evidence="3" id="KW-1185">Reference proteome</keyword>
<dbReference type="RefSeq" id="WP_262565560.1">
    <property type="nucleotide sequence ID" value="NZ_JAPFCC010000001.1"/>
</dbReference>
<accession>A0ABT3N2G0</accession>
<keyword evidence="1" id="KW-0812">Transmembrane</keyword>
<evidence type="ECO:0000256" key="1">
    <source>
        <dbReference type="SAM" id="Phobius"/>
    </source>
</evidence>
<keyword evidence="1" id="KW-1133">Transmembrane helix</keyword>
<keyword evidence="1" id="KW-0472">Membrane</keyword>
<comment type="caution">
    <text evidence="2">The sequence shown here is derived from an EMBL/GenBank/DDBJ whole genome shotgun (WGS) entry which is preliminary data.</text>
</comment>
<sequence length="364" mass="40722">MKSNNQYNKKPKHLKQATANLWSACLRRCFFMLLLIFPLFLTEEAQAGFCWAMGGAATCTLQDNSGSINYDDPHTLQPVVVDKDQTFTSNIPFQFRSGCTAKDGCSGGLNWEVHFVNFKYNGSNVDKGLFNDRTHYDLKGFFNINGFGYDDKDLNPWPMDDKFNGNGEDNLWAGQMSGFSHISLILKYKLLKDLQPGDHHFTVVIEGREVQESGVTRTLNYNFFIKVPENKQVRISGLRNVQLGTFPEHSSYDSQNFCIHSSGEGNFKIRAEGGDKRDNNFQLNSASNTISYSPLFGVGNSLPEGSLLRMNDETSGQFKGHKDDFCGGGTNMTLAIKLNTTFEELSIKPAGNYTDTLTLHVEAD</sequence>
<evidence type="ECO:0000313" key="2">
    <source>
        <dbReference type="EMBL" id="MCW7555820.1"/>
    </source>
</evidence>
<protein>
    <recommendedName>
        <fullName evidence="4">Fimbrial protein</fullName>
    </recommendedName>
</protein>
<evidence type="ECO:0008006" key="4">
    <source>
        <dbReference type="Google" id="ProtNLM"/>
    </source>
</evidence>
<dbReference type="Proteomes" id="UP001209854">
    <property type="component" value="Unassembled WGS sequence"/>
</dbReference>
<evidence type="ECO:0000313" key="3">
    <source>
        <dbReference type="Proteomes" id="UP001209854"/>
    </source>
</evidence>
<organism evidence="2 3">
    <name type="scientific">Endozoicomonas gorgoniicola</name>
    <dbReference type="NCBI Taxonomy" id="1234144"/>
    <lineage>
        <taxon>Bacteria</taxon>
        <taxon>Pseudomonadati</taxon>
        <taxon>Pseudomonadota</taxon>
        <taxon>Gammaproteobacteria</taxon>
        <taxon>Oceanospirillales</taxon>
        <taxon>Endozoicomonadaceae</taxon>
        <taxon>Endozoicomonas</taxon>
    </lineage>
</organism>
<proteinExistence type="predicted"/>
<gene>
    <name evidence="2" type="ORF">NX722_24975</name>
</gene>
<feature type="transmembrane region" description="Helical" evidence="1">
    <location>
        <begin position="21"/>
        <end position="41"/>
    </location>
</feature>
<dbReference type="EMBL" id="JAPFCC010000001">
    <property type="protein sequence ID" value="MCW7555820.1"/>
    <property type="molecule type" value="Genomic_DNA"/>
</dbReference>
<name>A0ABT3N2G0_9GAMM</name>
<reference evidence="2 3" key="1">
    <citation type="submission" date="2022-10" db="EMBL/GenBank/DDBJ databases">
        <title>High-quality genome sequences of two octocoral-associated bacteria, Endozoicomonas euniceicola EF212 and Endozoicomonas gorgoniicola PS125.</title>
        <authorList>
            <person name="Chiou Y.-J."/>
            <person name="Chen Y.-H."/>
        </authorList>
    </citation>
    <scope>NUCLEOTIDE SEQUENCE [LARGE SCALE GENOMIC DNA]</scope>
    <source>
        <strain evidence="2 3">PS125</strain>
    </source>
</reference>